<evidence type="ECO:0000313" key="3">
    <source>
        <dbReference type="EMBL" id="CAE0504015.1"/>
    </source>
</evidence>
<evidence type="ECO:0000313" key="2">
    <source>
        <dbReference type="EMBL" id="CAE0504011.1"/>
    </source>
</evidence>
<feature type="compositionally biased region" description="Polar residues" evidence="1">
    <location>
        <begin position="410"/>
        <end position="419"/>
    </location>
</feature>
<evidence type="ECO:0000256" key="1">
    <source>
        <dbReference type="SAM" id="MobiDB-lite"/>
    </source>
</evidence>
<accession>A0A6S8NVJ3</accession>
<feature type="region of interest" description="Disordered" evidence="1">
    <location>
        <begin position="35"/>
        <end position="70"/>
    </location>
</feature>
<protein>
    <submittedName>
        <fullName evidence="2">Uncharacterized protein</fullName>
    </submittedName>
</protein>
<dbReference type="EMBL" id="HBIP01031419">
    <property type="protein sequence ID" value="CAE0504011.1"/>
    <property type="molecule type" value="Transcribed_RNA"/>
</dbReference>
<dbReference type="EMBL" id="HBIP01031423">
    <property type="protein sequence ID" value="CAE0504015.1"/>
    <property type="molecule type" value="Transcribed_RNA"/>
</dbReference>
<feature type="region of interest" description="Disordered" evidence="1">
    <location>
        <begin position="408"/>
        <end position="448"/>
    </location>
</feature>
<gene>
    <name evidence="2" type="ORF">DTER00134_LOCUS19084</name>
    <name evidence="3" type="ORF">DTER00134_LOCUS19088</name>
</gene>
<sequence>MAFSCWPWRARVRKGSNSGKPAEPIVSLSEPEALVTPASAEPHTPSLAPPTDSLAHHSAPTDAPHQKSSCSWSQGDVLEAFPFSAVILSSDAREVLHHCCGSEPAAASLLRQAMDTWSNSCNKEAGRDSTSFLSILLGTHLEPLVLQGLEKGRWKGSICVQLSTVKEELGARGAATFTDTACVSDEVLKVTGAGKSVGLSDPDAGLDLAPGDEGDSCRDAREQSTVGVRWNTQPSKHALCAQGAHIQPKKRSMPSRQPFECKGSFVPQFGSKSVGALDCGGSVCSCQPISLGHASTEPQKDTLLGSSCPAYSGTSTMSTNTQKQAQEQKGLGEAATLAQNANFDAHLLCSSFSSQQRRKSSLRLQEEEIERLWREGGGASPRTDAFLRSLSTNEVENQSRLQATDLIGESSAQQGQSIPASEAESESKGKTMELSLGSTAHLTRQGSMQDSAMHSFDISVLLINPDEGLR</sequence>
<name>A0A6S8NVJ3_DUNTE</name>
<feature type="compositionally biased region" description="Polar residues" evidence="1">
    <location>
        <begin position="436"/>
        <end position="448"/>
    </location>
</feature>
<proteinExistence type="predicted"/>
<organism evidence="2">
    <name type="scientific">Dunaliella tertiolecta</name>
    <name type="common">Green alga</name>
    <dbReference type="NCBI Taxonomy" id="3047"/>
    <lineage>
        <taxon>Eukaryota</taxon>
        <taxon>Viridiplantae</taxon>
        <taxon>Chlorophyta</taxon>
        <taxon>core chlorophytes</taxon>
        <taxon>Chlorophyceae</taxon>
        <taxon>CS clade</taxon>
        <taxon>Chlamydomonadales</taxon>
        <taxon>Dunaliellaceae</taxon>
        <taxon>Dunaliella</taxon>
    </lineage>
</organism>
<reference evidence="2" key="1">
    <citation type="submission" date="2021-01" db="EMBL/GenBank/DDBJ databases">
        <authorList>
            <person name="Corre E."/>
            <person name="Pelletier E."/>
            <person name="Niang G."/>
            <person name="Scheremetjew M."/>
            <person name="Finn R."/>
            <person name="Kale V."/>
            <person name="Holt S."/>
            <person name="Cochrane G."/>
            <person name="Meng A."/>
            <person name="Brown T."/>
            <person name="Cohen L."/>
        </authorList>
    </citation>
    <scope>NUCLEOTIDE SEQUENCE</scope>
    <source>
        <strain evidence="2">CCMP1320</strain>
    </source>
</reference>
<dbReference type="AlphaFoldDB" id="A0A6S8NVJ3"/>